<reference evidence="4" key="1">
    <citation type="submission" date="2017-01" db="EMBL/GenBank/DDBJ databases">
        <authorList>
            <person name="Brunel B."/>
        </authorList>
    </citation>
    <scope>NUCLEOTIDE SEQUENCE [LARGE SCALE GENOMIC DNA]</scope>
</reference>
<feature type="chain" id="PRO_5012435855" description="Lipoprotein" evidence="2">
    <location>
        <begin position="24"/>
        <end position="213"/>
    </location>
</feature>
<gene>
    <name evidence="3" type="ORF">BQ8794_30164</name>
</gene>
<evidence type="ECO:0008006" key="5">
    <source>
        <dbReference type="Google" id="ProtNLM"/>
    </source>
</evidence>
<dbReference type="PROSITE" id="PS51257">
    <property type="entry name" value="PROKAR_LIPOPROTEIN"/>
    <property type="match status" value="1"/>
</dbReference>
<evidence type="ECO:0000313" key="4">
    <source>
        <dbReference type="Proteomes" id="UP000188388"/>
    </source>
</evidence>
<feature type="region of interest" description="Disordered" evidence="1">
    <location>
        <begin position="35"/>
        <end position="82"/>
    </location>
</feature>
<accession>A0A1R3VA96</accession>
<organism evidence="3 4">
    <name type="scientific">Mesorhizobium prunaredense</name>
    <dbReference type="NCBI Taxonomy" id="1631249"/>
    <lineage>
        <taxon>Bacteria</taxon>
        <taxon>Pseudomonadati</taxon>
        <taxon>Pseudomonadota</taxon>
        <taxon>Alphaproteobacteria</taxon>
        <taxon>Hyphomicrobiales</taxon>
        <taxon>Phyllobacteriaceae</taxon>
        <taxon>Mesorhizobium</taxon>
    </lineage>
</organism>
<evidence type="ECO:0000256" key="2">
    <source>
        <dbReference type="SAM" id="SignalP"/>
    </source>
</evidence>
<dbReference type="AlphaFoldDB" id="A0A1R3VA96"/>
<proteinExistence type="predicted"/>
<sequence>MRRSHATTVSLLAALILAACTNAKDVLEPSAIAPQSTQAVPTPGSGTAATPTAPATTTQPSATAQPSATTQPSATAQPATELPAKSAAVIARTRLQVAPIVGASVEAATPLTAQLQTRAKQRGITLAGSAGQTPTHVLKGYFSTMSEGKDTTVIYVWDVYDPAGNRLHRINGQQKAPSVNDGEGWAAVAPETMQAIADQTIDQFATWLGGQAG</sequence>
<dbReference type="RefSeq" id="WP_077379978.1">
    <property type="nucleotide sequence ID" value="NZ_FTPD01000023.1"/>
</dbReference>
<keyword evidence="4" id="KW-1185">Reference proteome</keyword>
<feature type="signal peptide" evidence="2">
    <location>
        <begin position="1"/>
        <end position="23"/>
    </location>
</feature>
<evidence type="ECO:0000256" key="1">
    <source>
        <dbReference type="SAM" id="MobiDB-lite"/>
    </source>
</evidence>
<dbReference type="STRING" id="1631249.BQ8794_30164"/>
<keyword evidence="2" id="KW-0732">Signal</keyword>
<name>A0A1R3VA96_9HYPH</name>
<dbReference type="EMBL" id="FTPD01000023">
    <property type="protein sequence ID" value="SIT56715.1"/>
    <property type="molecule type" value="Genomic_DNA"/>
</dbReference>
<evidence type="ECO:0000313" key="3">
    <source>
        <dbReference type="EMBL" id="SIT56715.1"/>
    </source>
</evidence>
<dbReference type="Proteomes" id="UP000188388">
    <property type="component" value="Unassembled WGS sequence"/>
</dbReference>
<protein>
    <recommendedName>
        <fullName evidence="5">Lipoprotein</fullName>
    </recommendedName>
</protein>
<feature type="compositionally biased region" description="Low complexity" evidence="1">
    <location>
        <begin position="41"/>
        <end position="80"/>
    </location>
</feature>